<sequence>MARPFKARRVCSQPTIDVFGPLNQESETRVELTLEEYETIRLIDLLDCTQEECATQMGVARTTVQAVYNSARKKLADCLVNGRQLQIRGGNYRLCPESGNCCGKDCGKRRCQKRRCNNRPGGEFDEDCSNIRE</sequence>
<evidence type="ECO:0000256" key="1">
    <source>
        <dbReference type="ARBA" id="ARBA00009350"/>
    </source>
</evidence>
<dbReference type="EMBL" id="ADLK01000015">
    <property type="protein sequence ID" value="KMW21525.1"/>
    <property type="molecule type" value="Genomic_DNA"/>
</dbReference>
<dbReference type="OrthoDB" id="280278at2"/>
<reference evidence="2 3" key="1">
    <citation type="submission" date="2011-04" db="EMBL/GenBank/DDBJ databases">
        <title>The Genome Sequence of Clostridium citroniae WAL-19142.</title>
        <authorList>
            <consortium name="The Broad Institute Genome Sequencing Platform"/>
            <person name="Earl A."/>
            <person name="Ward D."/>
            <person name="Feldgarden M."/>
            <person name="Gevers D."/>
            <person name="Warren Y.A."/>
            <person name="Tyrrell K.L."/>
            <person name="Citron D.M."/>
            <person name="Goldstein E.J."/>
            <person name="Daigneault M."/>
            <person name="Allen-Vercoe E."/>
            <person name="Young S.K."/>
            <person name="Zeng Q."/>
            <person name="Gargeya S."/>
            <person name="Fitzgerald M."/>
            <person name="Haas B."/>
            <person name="Abouelleil A."/>
            <person name="Alvarado L."/>
            <person name="Arachchi H.M."/>
            <person name="Berlin A."/>
            <person name="Brown A."/>
            <person name="Chapman S.B."/>
            <person name="Chen Z."/>
            <person name="Dunbar C."/>
            <person name="Freedman E."/>
            <person name="Gearin G."/>
            <person name="Gellesch M."/>
            <person name="Goldberg J."/>
            <person name="Griggs A."/>
            <person name="Gujja S."/>
            <person name="Heilman E.R."/>
            <person name="Heiman D."/>
            <person name="Howarth C."/>
            <person name="Larson L."/>
            <person name="Lui A."/>
            <person name="MacDonald P.J."/>
            <person name="Mehta T."/>
            <person name="Montmayeur A."/>
            <person name="Murphy C."/>
            <person name="Neiman D."/>
            <person name="Pearson M."/>
            <person name="Priest M."/>
            <person name="Roberts A."/>
            <person name="Saif S."/>
            <person name="Shea T."/>
            <person name="Shenoy N."/>
            <person name="Sisk P."/>
            <person name="Stolte C."/>
            <person name="Sykes S."/>
            <person name="White J."/>
            <person name="Yandava C."/>
            <person name="Wortman J."/>
            <person name="Nusbaum C."/>
            <person name="Birren B."/>
        </authorList>
    </citation>
    <scope>NUCLEOTIDE SEQUENCE [LARGE SCALE GENOMIC DNA]</scope>
    <source>
        <strain evidence="2 3">WAL-19142</strain>
    </source>
</reference>
<dbReference type="Proteomes" id="UP000037392">
    <property type="component" value="Unassembled WGS sequence"/>
</dbReference>
<dbReference type="InterPro" id="IPR013324">
    <property type="entry name" value="RNA_pol_sigma_r3/r4-like"/>
</dbReference>
<comment type="similarity">
    <text evidence="1">Belongs to the UPF0251 family.</text>
</comment>
<dbReference type="Pfam" id="PF02001">
    <property type="entry name" value="DUF134"/>
    <property type="match status" value="1"/>
</dbReference>
<dbReference type="InterPro" id="IPR036388">
    <property type="entry name" value="WH-like_DNA-bd_sf"/>
</dbReference>
<dbReference type="PANTHER" id="PTHR37478">
    <property type="match status" value="1"/>
</dbReference>
<dbReference type="RefSeq" id="WP_007866235.1">
    <property type="nucleotide sequence ID" value="NZ_KQ235877.1"/>
</dbReference>
<dbReference type="AlphaFoldDB" id="A0A0J9EZZ6"/>
<dbReference type="InterPro" id="IPR002852">
    <property type="entry name" value="UPF0251"/>
</dbReference>
<protein>
    <submittedName>
        <fullName evidence="2">Uncharacterized protein</fullName>
    </submittedName>
</protein>
<proteinExistence type="inferred from homology"/>
<evidence type="ECO:0000313" key="2">
    <source>
        <dbReference type="EMBL" id="KMW21525.1"/>
    </source>
</evidence>
<dbReference type="Gene3D" id="1.10.10.10">
    <property type="entry name" value="Winged helix-like DNA-binding domain superfamily/Winged helix DNA-binding domain"/>
    <property type="match status" value="1"/>
</dbReference>
<comment type="caution">
    <text evidence="2">The sequence shown here is derived from an EMBL/GenBank/DDBJ whole genome shotgun (WGS) entry which is preliminary data.</text>
</comment>
<organism evidence="2 3">
    <name type="scientific">[Clostridium] citroniae WAL-19142</name>
    <dbReference type="NCBI Taxonomy" id="742734"/>
    <lineage>
        <taxon>Bacteria</taxon>
        <taxon>Bacillati</taxon>
        <taxon>Bacillota</taxon>
        <taxon>Clostridia</taxon>
        <taxon>Lachnospirales</taxon>
        <taxon>Lachnospiraceae</taxon>
        <taxon>Enterocloster</taxon>
    </lineage>
</organism>
<gene>
    <name evidence="2" type="ORF">HMPREF9470_01630</name>
</gene>
<dbReference type="PANTHER" id="PTHR37478:SF2">
    <property type="entry name" value="UPF0251 PROTEIN TK0562"/>
    <property type="match status" value="1"/>
</dbReference>
<dbReference type="PATRIC" id="fig|742734.4.peg.1747"/>
<dbReference type="GeneID" id="93165216"/>
<dbReference type="SUPFAM" id="SSF88659">
    <property type="entry name" value="Sigma3 and sigma4 domains of RNA polymerase sigma factors"/>
    <property type="match status" value="1"/>
</dbReference>
<accession>A0A0J9EZZ6</accession>
<name>A0A0J9EZZ6_9FIRM</name>
<evidence type="ECO:0000313" key="3">
    <source>
        <dbReference type="Proteomes" id="UP000037392"/>
    </source>
</evidence>